<evidence type="ECO:0000259" key="2">
    <source>
        <dbReference type="Pfam" id="PF22725"/>
    </source>
</evidence>
<proteinExistence type="predicted"/>
<dbReference type="PANTHER" id="PTHR43054:SF1">
    <property type="entry name" value="SCYLLO-INOSITOL 2-DEHYDROGENASE (NADP(+)) IOLU"/>
    <property type="match status" value="1"/>
</dbReference>
<dbReference type="AlphaFoldDB" id="A0A916QII3"/>
<dbReference type="Pfam" id="PF01408">
    <property type="entry name" value="GFO_IDH_MocA"/>
    <property type="match status" value="1"/>
</dbReference>
<dbReference type="RefSeq" id="WP_212780401.1">
    <property type="nucleotide sequence ID" value="NZ_BMAY01000003.1"/>
</dbReference>
<dbReference type="SUPFAM" id="SSF51735">
    <property type="entry name" value="NAD(P)-binding Rossmann-fold domains"/>
    <property type="match status" value="1"/>
</dbReference>
<keyword evidence="4" id="KW-1185">Reference proteome</keyword>
<dbReference type="PANTHER" id="PTHR43054">
    <property type="match status" value="1"/>
</dbReference>
<name>A0A916QII3_9LACO</name>
<feature type="domain" description="Gfo/Idh/MocA-like oxidoreductase N-terminal" evidence="1">
    <location>
        <begin position="2"/>
        <end position="119"/>
    </location>
</feature>
<reference evidence="3" key="1">
    <citation type="submission" date="2020-08" db="EMBL/GenBank/DDBJ databases">
        <title>Taxonomic study for Lactobacillus species isolated from hardwood bark.</title>
        <authorList>
            <person name="Tohno M."/>
            <person name="Tanizawa Y."/>
        </authorList>
    </citation>
    <scope>NUCLEOTIDE SEQUENCE</scope>
    <source>
        <strain evidence="3">B40</strain>
    </source>
</reference>
<dbReference type="Proteomes" id="UP000677218">
    <property type="component" value="Unassembled WGS sequence"/>
</dbReference>
<dbReference type="Gene3D" id="3.40.50.720">
    <property type="entry name" value="NAD(P)-binding Rossmann-like Domain"/>
    <property type="match status" value="1"/>
</dbReference>
<protein>
    <submittedName>
        <fullName evidence="3">Oxidoreductase</fullName>
    </submittedName>
</protein>
<dbReference type="SUPFAM" id="SSF55347">
    <property type="entry name" value="Glyceraldehyde-3-phosphate dehydrogenase-like, C-terminal domain"/>
    <property type="match status" value="1"/>
</dbReference>
<dbReference type="InterPro" id="IPR036291">
    <property type="entry name" value="NAD(P)-bd_dom_sf"/>
</dbReference>
<evidence type="ECO:0000313" key="4">
    <source>
        <dbReference type="Proteomes" id="UP000677218"/>
    </source>
</evidence>
<gene>
    <name evidence="3" type="ORF">LCB40_05870</name>
</gene>
<evidence type="ECO:0000259" key="1">
    <source>
        <dbReference type="Pfam" id="PF01408"/>
    </source>
</evidence>
<dbReference type="GO" id="GO:0000166">
    <property type="term" value="F:nucleotide binding"/>
    <property type="evidence" value="ECO:0007669"/>
    <property type="project" value="InterPro"/>
</dbReference>
<feature type="domain" description="GFO/IDH/MocA-like oxidoreductase" evidence="2">
    <location>
        <begin position="139"/>
        <end position="247"/>
    </location>
</feature>
<dbReference type="InterPro" id="IPR055170">
    <property type="entry name" value="GFO_IDH_MocA-like_dom"/>
</dbReference>
<organism evidence="3 4">
    <name type="scientific">Lactobacillus corticis</name>
    <dbReference type="NCBI Taxonomy" id="2201249"/>
    <lineage>
        <taxon>Bacteria</taxon>
        <taxon>Bacillati</taxon>
        <taxon>Bacillota</taxon>
        <taxon>Bacilli</taxon>
        <taxon>Lactobacillales</taxon>
        <taxon>Lactobacillaceae</taxon>
        <taxon>Lactobacillus</taxon>
    </lineage>
</organism>
<sequence length="320" mass="35266">MRLGIVGSGKIVKDFLTITNVLPNLSLAAIATTKRSKAVGQALAQQYGIQRAYDDYRKLLQDDGVDTVYVAVPNSLHFEIALAAIQAKKNVICEKPLVYTVLEAQKLHQAAKQAGVILLEAITNIHLPNFVHLKQDLPKLGPIHIVNLNYTQYSSRYPALLAGEMLPVFDPAKGGGALMDLGIYPIHLAGALFGEPNKVTHFANHQFGTDTSGITMLEYDDKLVSLIAAKDSNARCESVIEGEAGSLVIKGAINTLPQYRLDLRDQSSTSYNYNEYDHRMVNEFLDFIQIIDQKQVAEAERLFSESLTALKILEAAREKL</sequence>
<dbReference type="InterPro" id="IPR000683">
    <property type="entry name" value="Gfo/Idh/MocA-like_OxRdtase_N"/>
</dbReference>
<comment type="caution">
    <text evidence="3">The sequence shown here is derived from an EMBL/GenBank/DDBJ whole genome shotgun (WGS) entry which is preliminary data.</text>
</comment>
<accession>A0A916QII3</accession>
<dbReference type="Gene3D" id="3.30.360.10">
    <property type="entry name" value="Dihydrodipicolinate Reductase, domain 2"/>
    <property type="match status" value="1"/>
</dbReference>
<dbReference type="Pfam" id="PF22725">
    <property type="entry name" value="GFO_IDH_MocA_C3"/>
    <property type="match status" value="1"/>
</dbReference>
<dbReference type="EMBL" id="BMAY01000003">
    <property type="protein sequence ID" value="GFZ26707.1"/>
    <property type="molecule type" value="Genomic_DNA"/>
</dbReference>
<evidence type="ECO:0000313" key="3">
    <source>
        <dbReference type="EMBL" id="GFZ26707.1"/>
    </source>
</evidence>